<dbReference type="KEGG" id="ptm:GSPATT00014304001"/>
<dbReference type="AlphaFoldDB" id="A0D8J1"/>
<gene>
    <name evidence="1" type="ORF">GSPATT00014304001</name>
</gene>
<reference evidence="1 2" key="1">
    <citation type="journal article" date="2006" name="Nature">
        <title>Global trends of whole-genome duplications revealed by the ciliate Paramecium tetraurelia.</title>
        <authorList>
            <consortium name="Genoscope"/>
            <person name="Aury J.-M."/>
            <person name="Jaillon O."/>
            <person name="Duret L."/>
            <person name="Noel B."/>
            <person name="Jubin C."/>
            <person name="Porcel B.M."/>
            <person name="Segurens B."/>
            <person name="Daubin V."/>
            <person name="Anthouard V."/>
            <person name="Aiach N."/>
            <person name="Arnaiz O."/>
            <person name="Billaut A."/>
            <person name="Beisson J."/>
            <person name="Blanc I."/>
            <person name="Bouhouche K."/>
            <person name="Camara F."/>
            <person name="Duharcourt S."/>
            <person name="Guigo R."/>
            <person name="Gogendeau D."/>
            <person name="Katinka M."/>
            <person name="Keller A.-M."/>
            <person name="Kissmehl R."/>
            <person name="Klotz C."/>
            <person name="Koll F."/>
            <person name="Le Moue A."/>
            <person name="Lepere C."/>
            <person name="Malinsky S."/>
            <person name="Nowacki M."/>
            <person name="Nowak J.K."/>
            <person name="Plattner H."/>
            <person name="Poulain J."/>
            <person name="Ruiz F."/>
            <person name="Serrano V."/>
            <person name="Zagulski M."/>
            <person name="Dessen P."/>
            <person name="Betermier M."/>
            <person name="Weissenbach J."/>
            <person name="Scarpelli C."/>
            <person name="Schachter V."/>
            <person name="Sperling L."/>
            <person name="Meyer E."/>
            <person name="Cohen J."/>
            <person name="Wincker P."/>
        </authorList>
    </citation>
    <scope>NUCLEOTIDE SEQUENCE [LARGE SCALE GENOMIC DNA]</scope>
    <source>
        <strain evidence="1 2">Stock d4-2</strain>
    </source>
</reference>
<dbReference type="GeneID" id="5032539"/>
<dbReference type="InParanoid" id="A0D8J1"/>
<protein>
    <submittedName>
        <fullName evidence="1">Uncharacterized protein</fullName>
    </submittedName>
</protein>
<dbReference type="EMBL" id="CT868330">
    <property type="protein sequence ID" value="CAK79358.1"/>
    <property type="molecule type" value="Genomic_DNA"/>
</dbReference>
<keyword evidence="2" id="KW-1185">Reference proteome</keyword>
<proteinExistence type="predicted"/>
<evidence type="ECO:0000313" key="2">
    <source>
        <dbReference type="Proteomes" id="UP000000600"/>
    </source>
</evidence>
<name>A0D8J1_PARTE</name>
<dbReference type="HOGENOM" id="CLU_2890615_0_0_1"/>
<sequence length="63" mass="7249">MIEISDNLLMNSIYLSENLNTEEISAAQYIEKIRRTCISHLIIIFIKLSKLLQSLNLAQKTPN</sequence>
<accession>A0D8J1</accession>
<dbReference type="Proteomes" id="UP000000600">
    <property type="component" value="Unassembled WGS sequence"/>
</dbReference>
<organism evidence="1 2">
    <name type="scientific">Paramecium tetraurelia</name>
    <dbReference type="NCBI Taxonomy" id="5888"/>
    <lineage>
        <taxon>Eukaryota</taxon>
        <taxon>Sar</taxon>
        <taxon>Alveolata</taxon>
        <taxon>Ciliophora</taxon>
        <taxon>Intramacronucleata</taxon>
        <taxon>Oligohymenophorea</taxon>
        <taxon>Peniculida</taxon>
        <taxon>Parameciidae</taxon>
        <taxon>Paramecium</taxon>
    </lineage>
</organism>
<evidence type="ECO:0000313" key="1">
    <source>
        <dbReference type="EMBL" id="CAK79358.1"/>
    </source>
</evidence>
<dbReference type="RefSeq" id="XP_001446755.1">
    <property type="nucleotide sequence ID" value="XM_001446718.1"/>
</dbReference>